<dbReference type="Gene3D" id="1.25.40.20">
    <property type="entry name" value="Ankyrin repeat-containing domain"/>
    <property type="match status" value="3"/>
</dbReference>
<evidence type="ECO:0000313" key="5">
    <source>
        <dbReference type="Proteomes" id="UP000075714"/>
    </source>
</evidence>
<dbReference type="PROSITE" id="PS50297">
    <property type="entry name" value="ANK_REP_REGION"/>
    <property type="match status" value="3"/>
</dbReference>
<dbReference type="PANTHER" id="PTHR46573:SF1">
    <property type="entry name" value="WD REPEAT, SAM AND U-BOX DOMAIN-CONTAINING PROTEIN 1"/>
    <property type="match status" value="1"/>
</dbReference>
<feature type="domain" description="U-box" evidence="3">
    <location>
        <begin position="467"/>
        <end position="540"/>
    </location>
</feature>
<dbReference type="PROSITE" id="PS50088">
    <property type="entry name" value="ANK_REPEAT"/>
    <property type="match status" value="3"/>
</dbReference>
<feature type="repeat" description="ANK" evidence="1">
    <location>
        <begin position="50"/>
        <end position="72"/>
    </location>
</feature>
<dbReference type="AlphaFoldDB" id="A0A150FZG7"/>
<feature type="region of interest" description="Disordered" evidence="2">
    <location>
        <begin position="233"/>
        <end position="260"/>
    </location>
</feature>
<proteinExistence type="predicted"/>
<dbReference type="GO" id="GO:0016567">
    <property type="term" value="P:protein ubiquitination"/>
    <property type="evidence" value="ECO:0007669"/>
    <property type="project" value="UniProtKB-UniPathway"/>
</dbReference>
<dbReference type="Gene3D" id="3.30.40.10">
    <property type="entry name" value="Zinc/RING finger domain, C3HC4 (zinc finger)"/>
    <property type="match status" value="1"/>
</dbReference>
<dbReference type="InterPro" id="IPR013083">
    <property type="entry name" value="Znf_RING/FYVE/PHD"/>
</dbReference>
<evidence type="ECO:0000313" key="4">
    <source>
        <dbReference type="EMBL" id="KXZ42992.1"/>
    </source>
</evidence>
<dbReference type="SMART" id="SM00248">
    <property type="entry name" value="ANK"/>
    <property type="match status" value="6"/>
</dbReference>
<feature type="repeat" description="ANK" evidence="1">
    <location>
        <begin position="96"/>
        <end position="128"/>
    </location>
</feature>
<feature type="region of interest" description="Disordered" evidence="2">
    <location>
        <begin position="320"/>
        <end position="373"/>
    </location>
</feature>
<evidence type="ECO:0000256" key="2">
    <source>
        <dbReference type="SAM" id="MobiDB-lite"/>
    </source>
</evidence>
<dbReference type="EMBL" id="LSYV01000108">
    <property type="protein sequence ID" value="KXZ42992.1"/>
    <property type="molecule type" value="Genomic_DNA"/>
</dbReference>
<keyword evidence="1" id="KW-0040">ANK repeat</keyword>
<feature type="compositionally biased region" description="Low complexity" evidence="2">
    <location>
        <begin position="431"/>
        <end position="449"/>
    </location>
</feature>
<dbReference type="InterPro" id="IPR003613">
    <property type="entry name" value="Ubox_domain"/>
</dbReference>
<feature type="repeat" description="ANK" evidence="1">
    <location>
        <begin position="180"/>
        <end position="212"/>
    </location>
</feature>
<dbReference type="STRING" id="33097.A0A150FZG7"/>
<dbReference type="Pfam" id="PF12796">
    <property type="entry name" value="Ank_2"/>
    <property type="match status" value="1"/>
</dbReference>
<protein>
    <recommendedName>
        <fullName evidence="3">U-box domain-containing protein</fullName>
    </recommendedName>
</protein>
<keyword evidence="5" id="KW-1185">Reference proteome</keyword>
<dbReference type="Pfam" id="PF00023">
    <property type="entry name" value="Ank"/>
    <property type="match status" value="2"/>
</dbReference>
<dbReference type="CDD" id="cd16655">
    <property type="entry name" value="RING-Ubox_WDSUB1-like"/>
    <property type="match status" value="1"/>
</dbReference>
<dbReference type="PROSITE" id="PS51698">
    <property type="entry name" value="U_BOX"/>
    <property type="match status" value="1"/>
</dbReference>
<feature type="compositionally biased region" description="Gly residues" evidence="2">
    <location>
        <begin position="418"/>
        <end position="430"/>
    </location>
</feature>
<reference evidence="5" key="1">
    <citation type="journal article" date="2016" name="Nat. Commun.">
        <title>The Gonium pectorale genome demonstrates co-option of cell cycle regulation during the evolution of multicellularity.</title>
        <authorList>
            <person name="Hanschen E.R."/>
            <person name="Marriage T.N."/>
            <person name="Ferris P.J."/>
            <person name="Hamaji T."/>
            <person name="Toyoda A."/>
            <person name="Fujiyama A."/>
            <person name="Neme R."/>
            <person name="Noguchi H."/>
            <person name="Minakuchi Y."/>
            <person name="Suzuki M."/>
            <person name="Kawai-Toyooka H."/>
            <person name="Smith D.R."/>
            <person name="Sparks H."/>
            <person name="Anderson J."/>
            <person name="Bakaric R."/>
            <person name="Luria V."/>
            <person name="Karger A."/>
            <person name="Kirschner M.W."/>
            <person name="Durand P.M."/>
            <person name="Michod R.E."/>
            <person name="Nozaki H."/>
            <person name="Olson B.J."/>
        </authorList>
    </citation>
    <scope>NUCLEOTIDE SEQUENCE [LARGE SCALE GENOMIC DNA]</scope>
    <source>
        <strain evidence="5">NIES-2863</strain>
    </source>
</reference>
<gene>
    <name evidence="4" type="ORF">GPECTOR_108g187</name>
</gene>
<organism evidence="4 5">
    <name type="scientific">Gonium pectorale</name>
    <name type="common">Green alga</name>
    <dbReference type="NCBI Taxonomy" id="33097"/>
    <lineage>
        <taxon>Eukaryota</taxon>
        <taxon>Viridiplantae</taxon>
        <taxon>Chlorophyta</taxon>
        <taxon>core chlorophytes</taxon>
        <taxon>Chlorophyceae</taxon>
        <taxon>CS clade</taxon>
        <taxon>Chlamydomonadales</taxon>
        <taxon>Volvocaceae</taxon>
        <taxon>Gonium</taxon>
    </lineage>
</organism>
<sequence length="552" mass="56726">MGNYTSVAHEEFTPSDSFFLSEATRNGSLDIVRLFLKKNPALVYATSKSDGSTPWHVAAASGHELVLRVLIDTTRANAVSNNFSPLTKVINKQNAAGQTPLMLACGGGFSVCVRLLLESGAHLLVADGGGRSALHYAALHNGPDGAGNDCDALIRQGPVVAPPAVHGNVIRKFTDATDAYGRTALHCAAWSGNARAVHVLWAAGADICARTDTDCYDAELPCNTGTTPLHFAAMRGNQNSGRSSGGVSDGSGDGAAGSVAASEAAPLLADGQEPAPPSPRAPAGDPRLMVDAYGMTPYSIACKRQQEYGKMLIELLDPSTDFTAGEDDDGDDQAAGGGAPAGLLRRQRYAGASDADDDGAEADSDSDSEGGAAGPLLLWEGVELIQGLAAEPEAFFKLQSVAPLLQPRPRDEPAAASGRGGGARGGGGGRASLVSLVGGRRSSSGASSSLGGGGRGVRSSGPLAEEALPDCFLCPLTCQVFRDPVVASDGVTYEREAIERHLRIVPTSPVTKSRLHSTAVYPNTALKRAIEHWTATAAAAAAHPSTGLVGRR</sequence>
<comment type="caution">
    <text evidence="4">The sequence shown here is derived from an EMBL/GenBank/DDBJ whole genome shotgun (WGS) entry which is preliminary data.</text>
</comment>
<dbReference type="SMART" id="SM00504">
    <property type="entry name" value="Ubox"/>
    <property type="match status" value="1"/>
</dbReference>
<dbReference type="PANTHER" id="PTHR46573">
    <property type="entry name" value="WD REPEAT, SAM AND U-BOX DOMAIN-CONTAINING PROTEIN 1"/>
    <property type="match status" value="1"/>
</dbReference>
<dbReference type="SUPFAM" id="SSF48403">
    <property type="entry name" value="Ankyrin repeat"/>
    <property type="match status" value="1"/>
</dbReference>
<evidence type="ECO:0000256" key="1">
    <source>
        <dbReference type="PROSITE-ProRule" id="PRU00023"/>
    </source>
</evidence>
<dbReference type="InterPro" id="IPR036770">
    <property type="entry name" value="Ankyrin_rpt-contain_sf"/>
</dbReference>
<feature type="compositionally biased region" description="Acidic residues" evidence="2">
    <location>
        <begin position="354"/>
        <end position="368"/>
    </location>
</feature>
<dbReference type="UniPathway" id="UPA00143"/>
<feature type="region of interest" description="Disordered" evidence="2">
    <location>
        <begin position="269"/>
        <end position="288"/>
    </location>
</feature>
<accession>A0A150FZG7</accession>
<name>A0A150FZG7_GONPE</name>
<dbReference type="InterPro" id="IPR002110">
    <property type="entry name" value="Ankyrin_rpt"/>
</dbReference>
<dbReference type="Pfam" id="PF04564">
    <property type="entry name" value="U-box"/>
    <property type="match status" value="1"/>
</dbReference>
<dbReference type="GO" id="GO:0004842">
    <property type="term" value="F:ubiquitin-protein transferase activity"/>
    <property type="evidence" value="ECO:0007669"/>
    <property type="project" value="InterPro"/>
</dbReference>
<dbReference type="SUPFAM" id="SSF57850">
    <property type="entry name" value="RING/U-box"/>
    <property type="match status" value="1"/>
</dbReference>
<dbReference type="OrthoDB" id="194358at2759"/>
<dbReference type="InterPro" id="IPR052085">
    <property type="entry name" value="WD-SAM-U-box"/>
</dbReference>
<feature type="compositionally biased region" description="Gly residues" evidence="2">
    <location>
        <begin position="243"/>
        <end position="255"/>
    </location>
</feature>
<feature type="region of interest" description="Disordered" evidence="2">
    <location>
        <begin position="406"/>
        <end position="459"/>
    </location>
</feature>
<evidence type="ECO:0000259" key="3">
    <source>
        <dbReference type="PROSITE" id="PS51698"/>
    </source>
</evidence>
<dbReference type="Proteomes" id="UP000075714">
    <property type="component" value="Unassembled WGS sequence"/>
</dbReference>